<dbReference type="Gene3D" id="3.30.1150.10">
    <property type="match status" value="1"/>
</dbReference>
<feature type="compositionally biased region" description="Low complexity" evidence="5">
    <location>
        <begin position="142"/>
        <end position="171"/>
    </location>
</feature>
<dbReference type="SUPFAM" id="SSF74653">
    <property type="entry name" value="TolA/TonB C-terminal domain"/>
    <property type="match status" value="1"/>
</dbReference>
<evidence type="ECO:0000256" key="5">
    <source>
        <dbReference type="SAM" id="MobiDB-lite"/>
    </source>
</evidence>
<organism evidence="7 8">
    <name type="scientific">Plantimonas leprariae</name>
    <dbReference type="NCBI Taxonomy" id="2615207"/>
    <lineage>
        <taxon>Bacteria</taxon>
        <taxon>Pseudomonadati</taxon>
        <taxon>Pseudomonadota</taxon>
        <taxon>Alphaproteobacteria</taxon>
        <taxon>Hyphomicrobiales</taxon>
        <taxon>Aurantimonadaceae</taxon>
        <taxon>Plantimonas</taxon>
    </lineage>
</organism>
<keyword evidence="4" id="KW-0472">Membrane</keyword>
<accession>A0A7V7PLE8</accession>
<evidence type="ECO:0000256" key="1">
    <source>
        <dbReference type="ARBA" id="ARBA00004167"/>
    </source>
</evidence>
<dbReference type="GO" id="GO:0055085">
    <property type="term" value="P:transmembrane transport"/>
    <property type="evidence" value="ECO:0007669"/>
    <property type="project" value="InterPro"/>
</dbReference>
<dbReference type="PROSITE" id="PS52015">
    <property type="entry name" value="TONB_CTD"/>
    <property type="match status" value="1"/>
</dbReference>
<dbReference type="AlphaFoldDB" id="A0A7V7PLE8"/>
<feature type="region of interest" description="Disordered" evidence="5">
    <location>
        <begin position="301"/>
        <end position="323"/>
    </location>
</feature>
<evidence type="ECO:0000313" key="8">
    <source>
        <dbReference type="Proteomes" id="UP000432089"/>
    </source>
</evidence>
<evidence type="ECO:0000256" key="2">
    <source>
        <dbReference type="ARBA" id="ARBA00022692"/>
    </source>
</evidence>
<dbReference type="Proteomes" id="UP000432089">
    <property type="component" value="Unassembled WGS sequence"/>
</dbReference>
<dbReference type="EMBL" id="VZDO01000018">
    <property type="protein sequence ID" value="KAB0677214.1"/>
    <property type="molecule type" value="Genomic_DNA"/>
</dbReference>
<protein>
    <submittedName>
        <fullName evidence="7">Energy transducer TonB</fullName>
    </submittedName>
</protein>
<evidence type="ECO:0000256" key="4">
    <source>
        <dbReference type="ARBA" id="ARBA00023136"/>
    </source>
</evidence>
<keyword evidence="3" id="KW-1133">Transmembrane helix</keyword>
<evidence type="ECO:0000259" key="6">
    <source>
        <dbReference type="PROSITE" id="PS52015"/>
    </source>
</evidence>
<sequence>MAAGGRIYGGRSAAGLARRDRGFEFMRWGLSFAAVAAIQGALVVGYLAHDTPPPANEAPEAAIMIDLPPELALPPAESVESVASSAAEEVEAPEATEPPPPDAVETPAEDAPAEAVEDMPEIDLSELPPPEEVEALAEEALPETPAEELAAAAEPEAVEAVPPDEVVVSEVAPPPPPKPRAQPRPKPPAKPKPPVREARPARTAEPATPRRQQASRASVAGQRASGAGAPDKNALTRFMSGVRAAIMRQERSVSGQGGGRTATVSFTISASGALGGISVSKSSGDPALDAAAVAMVRRASPVGPIPAGVGRSSVQSRIPVRFD</sequence>
<dbReference type="GO" id="GO:0016020">
    <property type="term" value="C:membrane"/>
    <property type="evidence" value="ECO:0007669"/>
    <property type="project" value="UniProtKB-SubCell"/>
</dbReference>
<proteinExistence type="predicted"/>
<evidence type="ECO:0000256" key="3">
    <source>
        <dbReference type="ARBA" id="ARBA00022989"/>
    </source>
</evidence>
<name>A0A7V7PLE8_9HYPH</name>
<evidence type="ECO:0000313" key="7">
    <source>
        <dbReference type="EMBL" id="KAB0677214.1"/>
    </source>
</evidence>
<dbReference type="InterPro" id="IPR006260">
    <property type="entry name" value="TonB/TolA_C"/>
</dbReference>
<keyword evidence="2" id="KW-0812">Transmembrane</keyword>
<feature type="domain" description="TonB C-terminal" evidence="6">
    <location>
        <begin position="234"/>
        <end position="323"/>
    </location>
</feature>
<comment type="caution">
    <text evidence="7">The sequence shown here is derived from an EMBL/GenBank/DDBJ whole genome shotgun (WGS) entry which is preliminary data.</text>
</comment>
<keyword evidence="8" id="KW-1185">Reference proteome</keyword>
<reference evidence="7 8" key="1">
    <citation type="submission" date="2019-09" db="EMBL/GenBank/DDBJ databases">
        <title>YIM 132180 draft genome.</title>
        <authorList>
            <person name="Zhang K."/>
        </authorList>
    </citation>
    <scope>NUCLEOTIDE SEQUENCE [LARGE SCALE GENOMIC DNA]</scope>
    <source>
        <strain evidence="7 8">YIM 132180</strain>
    </source>
</reference>
<dbReference type="NCBIfam" id="TIGR01352">
    <property type="entry name" value="tonB_Cterm"/>
    <property type="match status" value="1"/>
</dbReference>
<dbReference type="RefSeq" id="WP_150972474.1">
    <property type="nucleotide sequence ID" value="NZ_VZDO01000018.1"/>
</dbReference>
<feature type="compositionally biased region" description="Acidic residues" evidence="5">
    <location>
        <begin position="107"/>
        <end position="141"/>
    </location>
</feature>
<dbReference type="Pfam" id="PF03544">
    <property type="entry name" value="TonB_C"/>
    <property type="match status" value="1"/>
</dbReference>
<feature type="region of interest" description="Disordered" evidence="5">
    <location>
        <begin position="75"/>
        <end position="235"/>
    </location>
</feature>
<dbReference type="InterPro" id="IPR037682">
    <property type="entry name" value="TonB_C"/>
</dbReference>
<feature type="compositionally biased region" description="Low complexity" evidence="5">
    <location>
        <begin position="75"/>
        <end position="87"/>
    </location>
</feature>
<comment type="subcellular location">
    <subcellularLocation>
        <location evidence="1">Membrane</location>
        <topology evidence="1">Single-pass membrane protein</topology>
    </subcellularLocation>
</comment>
<gene>
    <name evidence="7" type="ORF">F6X38_19020</name>
</gene>